<evidence type="ECO:0000313" key="2">
    <source>
        <dbReference type="Proteomes" id="UP000178249"/>
    </source>
</evidence>
<comment type="caution">
    <text evidence="1">The sequence shown here is derived from an EMBL/GenBank/DDBJ whole genome shotgun (WGS) entry which is preliminary data.</text>
</comment>
<gene>
    <name evidence="1" type="ORF">A2841_00010</name>
</gene>
<proteinExistence type="predicted"/>
<reference evidence="1 2" key="1">
    <citation type="journal article" date="2016" name="Nat. Commun.">
        <title>Thousands of microbial genomes shed light on interconnected biogeochemical processes in an aquifer system.</title>
        <authorList>
            <person name="Anantharaman K."/>
            <person name="Brown C.T."/>
            <person name="Hug L.A."/>
            <person name="Sharon I."/>
            <person name="Castelle C.J."/>
            <person name="Probst A.J."/>
            <person name="Thomas B.C."/>
            <person name="Singh A."/>
            <person name="Wilkins M.J."/>
            <person name="Karaoz U."/>
            <person name="Brodie E.L."/>
            <person name="Williams K.H."/>
            <person name="Hubbard S.S."/>
            <person name="Banfield J.F."/>
        </authorList>
    </citation>
    <scope>NUCLEOTIDE SEQUENCE [LARGE SCALE GENOMIC DNA]</scope>
</reference>
<dbReference type="Proteomes" id="UP000178249">
    <property type="component" value="Unassembled WGS sequence"/>
</dbReference>
<accession>A0A1F6C2N2</accession>
<name>A0A1F6C2N2_9BACT</name>
<organism evidence="1 2">
    <name type="scientific">Candidatus Kaiserbacteria bacterium RIFCSPHIGHO2_01_FULL_48_10</name>
    <dbReference type="NCBI Taxonomy" id="1798476"/>
    <lineage>
        <taxon>Bacteria</taxon>
        <taxon>Candidatus Kaiseribacteriota</taxon>
    </lineage>
</organism>
<dbReference type="Pfam" id="PF13489">
    <property type="entry name" value="Methyltransf_23"/>
    <property type="match status" value="1"/>
</dbReference>
<dbReference type="InterPro" id="IPR029063">
    <property type="entry name" value="SAM-dependent_MTases_sf"/>
</dbReference>
<dbReference type="Gene3D" id="3.40.50.150">
    <property type="entry name" value="Vaccinia Virus protein VP39"/>
    <property type="match status" value="1"/>
</dbReference>
<dbReference type="SUPFAM" id="SSF53335">
    <property type="entry name" value="S-adenosyl-L-methionine-dependent methyltransferases"/>
    <property type="match status" value="1"/>
</dbReference>
<dbReference type="EMBL" id="MFKP01000056">
    <property type="protein sequence ID" value="OGG43047.1"/>
    <property type="molecule type" value="Genomic_DNA"/>
</dbReference>
<dbReference type="AlphaFoldDB" id="A0A1F6C2N2"/>
<dbReference type="CDD" id="cd02440">
    <property type="entry name" value="AdoMet_MTases"/>
    <property type="match status" value="1"/>
</dbReference>
<sequence length="216" mass="25061">MATTHDRKRWSSWRTANFCFFEEHLSKLPTEKTLIDIGAGPEQFRELTWRFKKTSVDFKQFGTTDVVADLEKEIPLPADSADIVYMSNVLEHLPYAEITLSETHSILKRGGLLIGAVPFLAAVHQAPYDYKRYTIFGLKRILAEAGFTDIEITPIGRPTQLYRNMQDVMFRYLPRTITMWMYQKIERLSHNIFSILLRNQPISADFCQGYGFRAIK</sequence>
<evidence type="ECO:0000313" key="1">
    <source>
        <dbReference type="EMBL" id="OGG43047.1"/>
    </source>
</evidence>
<protein>
    <submittedName>
        <fullName evidence="1">Uncharacterized protein</fullName>
    </submittedName>
</protein>